<accession>A0ABU1IVW5</accession>
<dbReference type="EMBL" id="JAVDQH010000003">
    <property type="protein sequence ID" value="MDR6243155.1"/>
    <property type="molecule type" value="Genomic_DNA"/>
</dbReference>
<keyword evidence="2" id="KW-1185">Reference proteome</keyword>
<evidence type="ECO:0000313" key="2">
    <source>
        <dbReference type="Proteomes" id="UP001185028"/>
    </source>
</evidence>
<name>A0ABU1IVW5_9BACL</name>
<dbReference type="Proteomes" id="UP001185028">
    <property type="component" value="Unassembled WGS sequence"/>
</dbReference>
<proteinExistence type="predicted"/>
<dbReference type="InterPro" id="IPR035198">
    <property type="entry name" value="SU10_MCP"/>
</dbReference>
<dbReference type="Pfam" id="PF17236">
    <property type="entry name" value="SU10_MCP"/>
    <property type="match status" value="1"/>
</dbReference>
<reference evidence="1 2" key="1">
    <citation type="submission" date="2023-07" db="EMBL/GenBank/DDBJ databases">
        <title>Genomic Encyclopedia of Type Strains, Phase IV (KMG-IV): sequencing the most valuable type-strain genomes for metagenomic binning, comparative biology and taxonomic classification.</title>
        <authorList>
            <person name="Goeker M."/>
        </authorList>
    </citation>
    <scope>NUCLEOTIDE SEQUENCE [LARGE SCALE GENOMIC DNA]</scope>
    <source>
        <strain evidence="1 2">DSM 22170</strain>
    </source>
</reference>
<evidence type="ECO:0000313" key="1">
    <source>
        <dbReference type="EMBL" id="MDR6243155.1"/>
    </source>
</evidence>
<dbReference type="RefSeq" id="WP_188775353.1">
    <property type="nucleotide sequence ID" value="NZ_BMMB01000004.1"/>
</dbReference>
<sequence>MGNLQNMTDGFNGMTQLELEELQKAMGTGTPGAAYGEGIYGDMSAIRPQSLETTLRVVTAKEEHLALWRRIGKKDANSTVEEFNVLDSYGNDGDPFIVEGGRPQERNSNYERQASLVKFMGVTRGVTMPMQFAQTVGVGDAMAAETRNGTMWLLQQIEKSLFFGDSSKNPLAFDGVLAQVRKFVKGKSFEREHIIDMRGQPLTESILEDAATIISDNYGGATLELYLTNQVHKDFSKLFTGPTGRQRVIEIGSNVRMGQPVRGYAANSANIDFIPDRFLKPEGPPKQISQQGAPAVPASATIEAVADTGSRLDAGTYFYFVSAKGTKGESATVATGSVATTAKQKVNITIPRVVNGDPSLSATTYKIYRGVSSDVAAAQFLAEVPDAGSGTTQVLVDNGDDLPGCEYAFLIDNDPDDVLAFKKLADLMRVPLGLTDTTSRFMILLFGMAQVYNPRRIVVFKNVGKLGTNSNRELFDPSYGAGSFGTFKPVAE</sequence>
<organism evidence="1 2">
    <name type="scientific">Paenibacillus hunanensis</name>
    <dbReference type="NCBI Taxonomy" id="539262"/>
    <lineage>
        <taxon>Bacteria</taxon>
        <taxon>Bacillati</taxon>
        <taxon>Bacillota</taxon>
        <taxon>Bacilli</taxon>
        <taxon>Bacillales</taxon>
        <taxon>Paenibacillaceae</taxon>
        <taxon>Paenibacillus</taxon>
    </lineage>
</organism>
<protein>
    <recommendedName>
        <fullName evidence="3">Capsid protein</fullName>
    </recommendedName>
</protein>
<evidence type="ECO:0008006" key="3">
    <source>
        <dbReference type="Google" id="ProtNLM"/>
    </source>
</evidence>
<comment type="caution">
    <text evidence="1">The sequence shown here is derived from an EMBL/GenBank/DDBJ whole genome shotgun (WGS) entry which is preliminary data.</text>
</comment>
<gene>
    <name evidence="1" type="ORF">JOC58_001040</name>
</gene>